<proteinExistence type="predicted"/>
<feature type="compositionally biased region" description="Basic and acidic residues" evidence="1">
    <location>
        <begin position="118"/>
        <end position="131"/>
    </location>
</feature>
<dbReference type="AlphaFoldDB" id="A0AAN6PXL0"/>
<sequence length="183" mass="20350">MASPFRIRTTVAQRRRFLAPVMRVASRGVRALQRCSCRCYWSSSRSASRCDLRWCSEWVCPACSSTPHSVSSLLGPVRVEALVVELQPIRAWEAITVGVMHLAPPSRWPAQRAGTAPTDERQKPSWARESRSSLSSTRLDLSSASCRGYEQSERAADVHSSASGLVRASFSRSPRTAATRRMR</sequence>
<evidence type="ECO:0000313" key="3">
    <source>
        <dbReference type="Proteomes" id="UP001305647"/>
    </source>
</evidence>
<name>A0AAN6PXL0_9PEZI</name>
<accession>A0AAN6PXL0</accession>
<dbReference type="EMBL" id="MU863646">
    <property type="protein sequence ID" value="KAK4099804.1"/>
    <property type="molecule type" value="Genomic_DNA"/>
</dbReference>
<reference evidence="2" key="1">
    <citation type="journal article" date="2023" name="Mol. Phylogenet. Evol.">
        <title>Genome-scale phylogeny and comparative genomics of the fungal order Sordariales.</title>
        <authorList>
            <person name="Hensen N."/>
            <person name="Bonometti L."/>
            <person name="Westerberg I."/>
            <person name="Brannstrom I.O."/>
            <person name="Guillou S."/>
            <person name="Cros-Aarteil S."/>
            <person name="Calhoun S."/>
            <person name="Haridas S."/>
            <person name="Kuo A."/>
            <person name="Mondo S."/>
            <person name="Pangilinan J."/>
            <person name="Riley R."/>
            <person name="LaButti K."/>
            <person name="Andreopoulos B."/>
            <person name="Lipzen A."/>
            <person name="Chen C."/>
            <person name="Yan M."/>
            <person name="Daum C."/>
            <person name="Ng V."/>
            <person name="Clum A."/>
            <person name="Steindorff A."/>
            <person name="Ohm R.A."/>
            <person name="Martin F."/>
            <person name="Silar P."/>
            <person name="Natvig D.O."/>
            <person name="Lalanne C."/>
            <person name="Gautier V."/>
            <person name="Ament-Velasquez S.L."/>
            <person name="Kruys A."/>
            <person name="Hutchinson M.I."/>
            <person name="Powell A.J."/>
            <person name="Barry K."/>
            <person name="Miller A.N."/>
            <person name="Grigoriev I.V."/>
            <person name="Debuchy R."/>
            <person name="Gladieux P."/>
            <person name="Hiltunen Thoren M."/>
            <person name="Johannesson H."/>
        </authorList>
    </citation>
    <scope>NUCLEOTIDE SEQUENCE</scope>
    <source>
        <strain evidence="2">CBS 757.83</strain>
    </source>
</reference>
<keyword evidence="3" id="KW-1185">Reference proteome</keyword>
<dbReference type="Proteomes" id="UP001305647">
    <property type="component" value="Unassembled WGS sequence"/>
</dbReference>
<gene>
    <name evidence="2" type="ORF">N658DRAFT_154971</name>
</gene>
<protein>
    <submittedName>
        <fullName evidence="2">Uncharacterized protein</fullName>
    </submittedName>
</protein>
<evidence type="ECO:0000256" key="1">
    <source>
        <dbReference type="SAM" id="MobiDB-lite"/>
    </source>
</evidence>
<comment type="caution">
    <text evidence="2">The sequence shown here is derived from an EMBL/GenBank/DDBJ whole genome shotgun (WGS) entry which is preliminary data.</text>
</comment>
<reference evidence="2" key="2">
    <citation type="submission" date="2023-05" db="EMBL/GenBank/DDBJ databases">
        <authorList>
            <consortium name="Lawrence Berkeley National Laboratory"/>
            <person name="Steindorff A."/>
            <person name="Hensen N."/>
            <person name="Bonometti L."/>
            <person name="Westerberg I."/>
            <person name="Brannstrom I.O."/>
            <person name="Guillou S."/>
            <person name="Cros-Aarteil S."/>
            <person name="Calhoun S."/>
            <person name="Haridas S."/>
            <person name="Kuo A."/>
            <person name="Mondo S."/>
            <person name="Pangilinan J."/>
            <person name="Riley R."/>
            <person name="Labutti K."/>
            <person name="Andreopoulos B."/>
            <person name="Lipzen A."/>
            <person name="Chen C."/>
            <person name="Yanf M."/>
            <person name="Daum C."/>
            <person name="Ng V."/>
            <person name="Clum A."/>
            <person name="Ohm R."/>
            <person name="Martin F."/>
            <person name="Silar P."/>
            <person name="Natvig D."/>
            <person name="Lalanne C."/>
            <person name="Gautier V."/>
            <person name="Ament-Velasquez S.L."/>
            <person name="Kruys A."/>
            <person name="Hutchinson M.I."/>
            <person name="Powell A.J."/>
            <person name="Barry K."/>
            <person name="Miller A.N."/>
            <person name="Grigoriev I.V."/>
            <person name="Debuchy R."/>
            <person name="Gladieux P."/>
            <person name="Thoren M.H."/>
            <person name="Johannesson H."/>
        </authorList>
    </citation>
    <scope>NUCLEOTIDE SEQUENCE</scope>
    <source>
        <strain evidence="2">CBS 757.83</strain>
    </source>
</reference>
<organism evidence="2 3">
    <name type="scientific">Parathielavia hyrcaniae</name>
    <dbReference type="NCBI Taxonomy" id="113614"/>
    <lineage>
        <taxon>Eukaryota</taxon>
        <taxon>Fungi</taxon>
        <taxon>Dikarya</taxon>
        <taxon>Ascomycota</taxon>
        <taxon>Pezizomycotina</taxon>
        <taxon>Sordariomycetes</taxon>
        <taxon>Sordariomycetidae</taxon>
        <taxon>Sordariales</taxon>
        <taxon>Chaetomiaceae</taxon>
        <taxon>Parathielavia</taxon>
    </lineage>
</organism>
<evidence type="ECO:0000313" key="2">
    <source>
        <dbReference type="EMBL" id="KAK4099804.1"/>
    </source>
</evidence>
<feature type="compositionally biased region" description="Low complexity" evidence="1">
    <location>
        <begin position="132"/>
        <end position="145"/>
    </location>
</feature>
<feature type="region of interest" description="Disordered" evidence="1">
    <location>
        <begin position="106"/>
        <end position="183"/>
    </location>
</feature>